<evidence type="ECO:0000256" key="2">
    <source>
        <dbReference type="SAM" id="Phobius"/>
    </source>
</evidence>
<dbReference type="GO" id="GO:0016301">
    <property type="term" value="F:kinase activity"/>
    <property type="evidence" value="ECO:0007669"/>
    <property type="project" value="UniProtKB-KW"/>
</dbReference>
<keyword evidence="2" id="KW-0812">Transmembrane</keyword>
<accession>A0A2K1QSQ2</accession>
<protein>
    <submittedName>
        <fullName evidence="3">Protein kinase byr2</fullName>
    </submittedName>
</protein>
<evidence type="ECO:0000256" key="1">
    <source>
        <dbReference type="SAM" id="MobiDB-lite"/>
    </source>
</evidence>
<keyword evidence="3" id="KW-0808">Transferase</keyword>
<feature type="transmembrane region" description="Helical" evidence="2">
    <location>
        <begin position="63"/>
        <end position="84"/>
    </location>
</feature>
<feature type="transmembrane region" description="Helical" evidence="2">
    <location>
        <begin position="14"/>
        <end position="43"/>
    </location>
</feature>
<keyword evidence="2" id="KW-0472">Membrane</keyword>
<gene>
    <name evidence="3" type="ORF">CAC42_4066</name>
</gene>
<dbReference type="OrthoDB" id="3938916at2759"/>
<dbReference type="EMBL" id="NKHZ01000047">
    <property type="protein sequence ID" value="PNS18107.1"/>
    <property type="molecule type" value="Genomic_DNA"/>
</dbReference>
<name>A0A2K1QSQ2_9PEZI</name>
<sequence length="219" mass="24690">MATQDFDAGFYHKWFLVPVLAGEFIALLLNSIYCTISNATAIYRASHGKSKWDWEAFYPLRTILIGMLAVSLLSALIITTTEAVRLTRHTLAPGRLLLSEVIKVPIWIMWLSVVTLSFFNIIEKESLNFGIFALAVHLLGFITLFLPIPYAAILYVRDRRGYYGVKNSSGWAYEDGQWVPPEKSEENTEDTTEEEDTQPDTDETEGTDDDVANARNNAT</sequence>
<evidence type="ECO:0000313" key="3">
    <source>
        <dbReference type="EMBL" id="PNS18107.1"/>
    </source>
</evidence>
<proteinExistence type="predicted"/>
<reference evidence="3 4" key="1">
    <citation type="submission" date="2017-06" db="EMBL/GenBank/DDBJ databases">
        <title>Draft genome sequence of a variant of Elsinoe murrayae.</title>
        <authorList>
            <person name="Cheng Q."/>
        </authorList>
    </citation>
    <scope>NUCLEOTIDE SEQUENCE [LARGE SCALE GENOMIC DNA]</scope>
    <source>
        <strain evidence="3 4">CQ-2017a</strain>
    </source>
</reference>
<feature type="transmembrane region" description="Helical" evidence="2">
    <location>
        <begin position="131"/>
        <end position="156"/>
    </location>
</feature>
<comment type="caution">
    <text evidence="3">The sequence shown here is derived from an EMBL/GenBank/DDBJ whole genome shotgun (WGS) entry which is preliminary data.</text>
</comment>
<dbReference type="AlphaFoldDB" id="A0A2K1QSQ2"/>
<keyword evidence="3" id="KW-0418">Kinase</keyword>
<dbReference type="Proteomes" id="UP000243797">
    <property type="component" value="Unassembled WGS sequence"/>
</dbReference>
<feature type="transmembrane region" description="Helical" evidence="2">
    <location>
        <begin position="96"/>
        <end position="119"/>
    </location>
</feature>
<keyword evidence="4" id="KW-1185">Reference proteome</keyword>
<organism evidence="3 4">
    <name type="scientific">Sphaceloma murrayae</name>
    <dbReference type="NCBI Taxonomy" id="2082308"/>
    <lineage>
        <taxon>Eukaryota</taxon>
        <taxon>Fungi</taxon>
        <taxon>Dikarya</taxon>
        <taxon>Ascomycota</taxon>
        <taxon>Pezizomycotina</taxon>
        <taxon>Dothideomycetes</taxon>
        <taxon>Dothideomycetidae</taxon>
        <taxon>Myriangiales</taxon>
        <taxon>Elsinoaceae</taxon>
        <taxon>Sphaceloma</taxon>
    </lineage>
</organism>
<keyword evidence="2" id="KW-1133">Transmembrane helix</keyword>
<feature type="compositionally biased region" description="Acidic residues" evidence="1">
    <location>
        <begin position="187"/>
        <end position="211"/>
    </location>
</feature>
<feature type="region of interest" description="Disordered" evidence="1">
    <location>
        <begin position="173"/>
        <end position="219"/>
    </location>
</feature>
<evidence type="ECO:0000313" key="4">
    <source>
        <dbReference type="Proteomes" id="UP000243797"/>
    </source>
</evidence>
<dbReference type="InParanoid" id="A0A2K1QSQ2"/>